<sequence length="101" mass="10939">MDDLIAQKYRGIHPAPGYPACLDHSVKQDVFALLDCAQAGMQLTENHAICPPASVSGFFLSHPASRYFPVGKIGEDQLQDQATRRAIDVAALRKILASCLS</sequence>
<dbReference type="InterPro" id="IPR004223">
    <property type="entry name" value="VitB12-dep_Met_synth_activ_dom"/>
</dbReference>
<dbReference type="InterPro" id="IPR050554">
    <property type="entry name" value="Met_Synthase/Corrinoid"/>
</dbReference>
<dbReference type="KEGG" id="cbx:Cenrod_2341"/>
<dbReference type="PATRIC" id="fig|946483.4.peg.2358"/>
<dbReference type="GO" id="GO:0032259">
    <property type="term" value="P:methylation"/>
    <property type="evidence" value="ECO:0007669"/>
    <property type="project" value="UniProtKB-KW"/>
</dbReference>
<dbReference type="AlphaFoldDB" id="U5NA39"/>
<dbReference type="HOGENOM" id="CLU_2466430_0_0_4"/>
<feature type="domain" description="AdoMet activation" evidence="2">
    <location>
        <begin position="1"/>
        <end position="101"/>
    </location>
</feature>
<dbReference type="Pfam" id="PF02965">
    <property type="entry name" value="Met_synt_B12"/>
    <property type="match status" value="1"/>
</dbReference>
<keyword evidence="1" id="KW-0489">Methyltransferase</keyword>
<evidence type="ECO:0000256" key="1">
    <source>
        <dbReference type="PROSITE-ProRule" id="PRU00346"/>
    </source>
</evidence>
<protein>
    <submittedName>
        <fullName evidence="3">Methionine synthase I subunit</fullName>
    </submittedName>
</protein>
<dbReference type="InterPro" id="IPR037010">
    <property type="entry name" value="VitB12-dep_Met_synth_activ_sf"/>
</dbReference>
<evidence type="ECO:0000313" key="3">
    <source>
        <dbReference type="EMBL" id="AGX88401.1"/>
    </source>
</evidence>
<organism evidence="3 4">
    <name type="scientific">Candidatus Symbiobacter mobilis CR</name>
    <dbReference type="NCBI Taxonomy" id="946483"/>
    <lineage>
        <taxon>Bacteria</taxon>
        <taxon>Pseudomonadati</taxon>
        <taxon>Pseudomonadota</taxon>
        <taxon>Betaproteobacteria</taxon>
        <taxon>Burkholderiales</taxon>
        <taxon>Comamonadaceae</taxon>
    </lineage>
</organism>
<dbReference type="GO" id="GO:0005829">
    <property type="term" value="C:cytosol"/>
    <property type="evidence" value="ECO:0007669"/>
    <property type="project" value="TreeGrafter"/>
</dbReference>
<dbReference type="eggNOG" id="COG1410">
    <property type="taxonomic scope" value="Bacteria"/>
</dbReference>
<proteinExistence type="predicted"/>
<name>U5NA39_9BURK</name>
<keyword evidence="1" id="KW-0808">Transferase</keyword>
<dbReference type="SUPFAM" id="SSF56507">
    <property type="entry name" value="Methionine synthase activation domain-like"/>
    <property type="match status" value="1"/>
</dbReference>
<accession>U5NA39</accession>
<dbReference type="Gene3D" id="3.10.196.10">
    <property type="entry name" value="Vitamin B12-dependent methionine synthase, activation domain"/>
    <property type="match status" value="1"/>
</dbReference>
<dbReference type="EMBL" id="CP004885">
    <property type="protein sequence ID" value="AGX88401.1"/>
    <property type="molecule type" value="Genomic_DNA"/>
</dbReference>
<evidence type="ECO:0000313" key="4">
    <source>
        <dbReference type="Proteomes" id="UP000017184"/>
    </source>
</evidence>
<dbReference type="PROSITE" id="PS50974">
    <property type="entry name" value="ADOMET_ACTIVATION"/>
    <property type="match status" value="1"/>
</dbReference>
<keyword evidence="4" id="KW-1185">Reference proteome</keyword>
<evidence type="ECO:0000259" key="2">
    <source>
        <dbReference type="PROSITE" id="PS50974"/>
    </source>
</evidence>
<dbReference type="PANTHER" id="PTHR45833">
    <property type="entry name" value="METHIONINE SYNTHASE"/>
    <property type="match status" value="1"/>
</dbReference>
<reference evidence="3 4" key="1">
    <citation type="journal article" date="2013" name="Genome Biol.">
        <title>Genomic analysis reveals key aspects of prokaryotic symbiosis in the phototrophic consortium "Chlorochromatium aggregatum".</title>
        <authorList>
            <person name="Liu Z."/>
            <person name="Muller J."/>
            <person name="Li T."/>
            <person name="Alvey R.M."/>
            <person name="Vogl K."/>
            <person name="Frigaard N.U."/>
            <person name="Rockwell N.C."/>
            <person name="Boyd E.S."/>
            <person name="Tomsho L.P."/>
            <person name="Schuster S.C."/>
            <person name="Henke P."/>
            <person name="Rohde M."/>
            <person name="Overmann J."/>
            <person name="Bryant D.A."/>
        </authorList>
    </citation>
    <scope>NUCLEOTIDE SEQUENCE [LARGE SCALE GENOMIC DNA]</scope>
    <source>
        <strain evidence="3">CR</strain>
    </source>
</reference>
<gene>
    <name evidence="3" type="ORF">Cenrod_2341</name>
</gene>
<dbReference type="STRING" id="946483.Cenrod_2341"/>
<dbReference type="GO" id="GO:0008705">
    <property type="term" value="F:methionine synthase activity"/>
    <property type="evidence" value="ECO:0007669"/>
    <property type="project" value="InterPro"/>
</dbReference>
<dbReference type="Proteomes" id="UP000017184">
    <property type="component" value="Chromosome"/>
</dbReference>